<reference evidence="1 2" key="1">
    <citation type="submission" date="2016-04" db="EMBL/GenBank/DDBJ databases">
        <title>A degradative enzymes factory behind the ericoid mycorrhizal symbiosis.</title>
        <authorList>
            <consortium name="DOE Joint Genome Institute"/>
            <person name="Martino E."/>
            <person name="Morin E."/>
            <person name="Grelet G."/>
            <person name="Kuo A."/>
            <person name="Kohler A."/>
            <person name="Daghino S."/>
            <person name="Barry K."/>
            <person name="Choi C."/>
            <person name="Cichocki N."/>
            <person name="Clum A."/>
            <person name="Copeland A."/>
            <person name="Hainaut M."/>
            <person name="Haridas S."/>
            <person name="Labutti K."/>
            <person name="Lindquist E."/>
            <person name="Lipzen A."/>
            <person name="Khouja H.-R."/>
            <person name="Murat C."/>
            <person name="Ohm R."/>
            <person name="Olson A."/>
            <person name="Spatafora J."/>
            <person name="Veneault-Fourrey C."/>
            <person name="Henrissat B."/>
            <person name="Grigoriev I."/>
            <person name="Martin F."/>
            <person name="Perotto S."/>
        </authorList>
    </citation>
    <scope>NUCLEOTIDE SEQUENCE [LARGE SCALE GENOMIC DNA]</scope>
    <source>
        <strain evidence="1 2">E</strain>
    </source>
</reference>
<dbReference type="InParanoid" id="A0A2J6T697"/>
<sequence length="324" mass="36143">MKRKAAFVEEEGLETGEAVLGTESSASIFLPPGQSSERRKTWRRSGSDFVSDLESTHLGTVLNVVEQSKNEGGLLTVVAGEHEDNAEVWEECKNAGTKFRLFALKDSIINGETKTYVVREILLSKEGGDLDRENPNIIIGQRKFSPNGRIRLEAHRLFFRGRPDIDRPYIFPKLGDEIPGVGCPDLHCTFRAIRDWETVVKCADFAGCDRNVTVEISANDARSGKVIVFDIERDELVPLAAKPTVGVMISCADFEPLYKRLDSSVEGNEKVYLSPSSKKRRMGDREDDEANTATTIELKLIGMGPQIENHRLRADLNINLVLKH</sequence>
<keyword evidence="2" id="KW-1185">Reference proteome</keyword>
<accession>A0A2J6T697</accession>
<organism evidence="1 2">
    <name type="scientific">Hyaloscypha bicolor E</name>
    <dbReference type="NCBI Taxonomy" id="1095630"/>
    <lineage>
        <taxon>Eukaryota</taxon>
        <taxon>Fungi</taxon>
        <taxon>Dikarya</taxon>
        <taxon>Ascomycota</taxon>
        <taxon>Pezizomycotina</taxon>
        <taxon>Leotiomycetes</taxon>
        <taxon>Helotiales</taxon>
        <taxon>Hyaloscyphaceae</taxon>
        <taxon>Hyaloscypha</taxon>
        <taxon>Hyaloscypha bicolor</taxon>
    </lineage>
</organism>
<dbReference type="AlphaFoldDB" id="A0A2J6T697"/>
<dbReference type="OrthoDB" id="3547155at2759"/>
<proteinExistence type="predicted"/>
<gene>
    <name evidence="1" type="ORF">K444DRAFT_614309</name>
</gene>
<dbReference type="GeneID" id="36588593"/>
<evidence type="ECO:0000313" key="1">
    <source>
        <dbReference type="EMBL" id="PMD58545.1"/>
    </source>
</evidence>
<dbReference type="RefSeq" id="XP_024735449.1">
    <property type="nucleotide sequence ID" value="XM_024880516.1"/>
</dbReference>
<evidence type="ECO:0000313" key="2">
    <source>
        <dbReference type="Proteomes" id="UP000235371"/>
    </source>
</evidence>
<name>A0A2J6T697_9HELO</name>
<dbReference type="EMBL" id="KZ613822">
    <property type="protein sequence ID" value="PMD58545.1"/>
    <property type="molecule type" value="Genomic_DNA"/>
</dbReference>
<dbReference type="Proteomes" id="UP000235371">
    <property type="component" value="Unassembled WGS sequence"/>
</dbReference>
<protein>
    <submittedName>
        <fullName evidence="1">Uncharacterized protein</fullName>
    </submittedName>
</protein>